<name>A0ACC2PS46_9HYME</name>
<dbReference type="Proteomes" id="UP001239111">
    <property type="component" value="Chromosome 1"/>
</dbReference>
<evidence type="ECO:0000313" key="2">
    <source>
        <dbReference type="Proteomes" id="UP001239111"/>
    </source>
</evidence>
<comment type="caution">
    <text evidence="1">The sequence shown here is derived from an EMBL/GenBank/DDBJ whole genome shotgun (WGS) entry which is preliminary data.</text>
</comment>
<evidence type="ECO:0000313" key="1">
    <source>
        <dbReference type="EMBL" id="KAJ8686303.1"/>
    </source>
</evidence>
<reference evidence="1" key="1">
    <citation type="submission" date="2023-04" db="EMBL/GenBank/DDBJ databases">
        <title>A chromosome-level genome assembly of the parasitoid wasp Eretmocerus hayati.</title>
        <authorList>
            <person name="Zhong Y."/>
            <person name="Liu S."/>
            <person name="Liu Y."/>
        </authorList>
    </citation>
    <scope>NUCLEOTIDE SEQUENCE</scope>
    <source>
        <strain evidence="1">ZJU_SS_LIU_2023</strain>
    </source>
</reference>
<gene>
    <name evidence="1" type="ORF">QAD02_022097</name>
</gene>
<organism evidence="1 2">
    <name type="scientific">Eretmocerus hayati</name>
    <dbReference type="NCBI Taxonomy" id="131215"/>
    <lineage>
        <taxon>Eukaryota</taxon>
        <taxon>Metazoa</taxon>
        <taxon>Ecdysozoa</taxon>
        <taxon>Arthropoda</taxon>
        <taxon>Hexapoda</taxon>
        <taxon>Insecta</taxon>
        <taxon>Pterygota</taxon>
        <taxon>Neoptera</taxon>
        <taxon>Endopterygota</taxon>
        <taxon>Hymenoptera</taxon>
        <taxon>Apocrita</taxon>
        <taxon>Proctotrupomorpha</taxon>
        <taxon>Chalcidoidea</taxon>
        <taxon>Aphelinidae</taxon>
        <taxon>Aphelininae</taxon>
        <taxon>Eretmocerus</taxon>
    </lineage>
</organism>
<proteinExistence type="predicted"/>
<sequence length="243" mass="27490">MSTIDAAIKFMTMEDKVLAFRDKRVLKELDKFEFLYDEACKRVSKDMFPYYRLLCPDDQNSNNANFQTLYTCAIAWAKDRNQMRDDFTFTATTSPKLVALAIEVDEKLEEIYTEVPEKEGELTRKEHITKIRKALGIDPEKILKQEHPPEPKPDSIETAKAMRPRMRGRPIQLAAVSQVVSNNAILMPQGSVTFTAEQMAMSDTDDDEPPEKIRKVSDDDGAGGDAKVGVKSEKPAKIKLTDP</sequence>
<protein>
    <submittedName>
        <fullName evidence="1">Uncharacterized protein</fullName>
    </submittedName>
</protein>
<keyword evidence="2" id="KW-1185">Reference proteome</keyword>
<accession>A0ACC2PS46</accession>
<dbReference type="EMBL" id="CM056741">
    <property type="protein sequence ID" value="KAJ8686303.1"/>
    <property type="molecule type" value="Genomic_DNA"/>
</dbReference>